<protein>
    <submittedName>
        <fullName evidence="8">DoxX family protein</fullName>
    </submittedName>
</protein>
<evidence type="ECO:0000256" key="5">
    <source>
        <dbReference type="ARBA" id="ARBA00022989"/>
    </source>
</evidence>
<feature type="transmembrane region" description="Helical" evidence="7">
    <location>
        <begin position="54"/>
        <end position="75"/>
    </location>
</feature>
<dbReference type="PANTHER" id="PTHR33452:SF1">
    <property type="entry name" value="INNER MEMBRANE PROTEIN YPHA-RELATED"/>
    <property type="match status" value="1"/>
</dbReference>
<evidence type="ECO:0000256" key="2">
    <source>
        <dbReference type="ARBA" id="ARBA00006679"/>
    </source>
</evidence>
<dbReference type="EMBL" id="CP076723">
    <property type="protein sequence ID" value="QWV94500.1"/>
    <property type="molecule type" value="Genomic_DNA"/>
</dbReference>
<keyword evidence="5 7" id="KW-1133">Transmembrane helix</keyword>
<keyword evidence="4 7" id="KW-0812">Transmembrane</keyword>
<feature type="transmembrane region" description="Helical" evidence="7">
    <location>
        <begin position="12"/>
        <end position="34"/>
    </location>
</feature>
<comment type="similarity">
    <text evidence="2">Belongs to the DoxX family.</text>
</comment>
<evidence type="ECO:0000256" key="4">
    <source>
        <dbReference type="ARBA" id="ARBA00022692"/>
    </source>
</evidence>
<organism evidence="8 9">
    <name type="scientific">Geomonas oryzisoli</name>
    <dbReference type="NCBI Taxonomy" id="2847992"/>
    <lineage>
        <taxon>Bacteria</taxon>
        <taxon>Pseudomonadati</taxon>
        <taxon>Thermodesulfobacteriota</taxon>
        <taxon>Desulfuromonadia</taxon>
        <taxon>Geobacterales</taxon>
        <taxon>Geobacteraceae</taxon>
        <taxon>Geomonas</taxon>
    </lineage>
</organism>
<evidence type="ECO:0000256" key="1">
    <source>
        <dbReference type="ARBA" id="ARBA00004651"/>
    </source>
</evidence>
<feature type="transmembrane region" description="Helical" evidence="7">
    <location>
        <begin position="120"/>
        <end position="140"/>
    </location>
</feature>
<comment type="subcellular location">
    <subcellularLocation>
        <location evidence="1">Cell membrane</location>
        <topology evidence="1">Multi-pass membrane protein</topology>
    </subcellularLocation>
</comment>
<feature type="transmembrane region" description="Helical" evidence="7">
    <location>
        <begin position="82"/>
        <end position="100"/>
    </location>
</feature>
<proteinExistence type="inferred from homology"/>
<evidence type="ECO:0000313" key="9">
    <source>
        <dbReference type="Proteomes" id="UP000683557"/>
    </source>
</evidence>
<reference evidence="8 9" key="1">
    <citation type="submission" date="2021-06" db="EMBL/GenBank/DDBJ databases">
        <title>Gemonas diversity in paddy soil.</title>
        <authorList>
            <person name="Liu G."/>
        </authorList>
    </citation>
    <scope>NUCLEOTIDE SEQUENCE [LARGE SCALE GENOMIC DNA]</scope>
    <source>
        <strain evidence="8 9">RG10</strain>
    </source>
</reference>
<evidence type="ECO:0000256" key="6">
    <source>
        <dbReference type="ARBA" id="ARBA00023136"/>
    </source>
</evidence>
<gene>
    <name evidence="8" type="ORF">KP004_04760</name>
</gene>
<keyword evidence="3" id="KW-1003">Cell membrane</keyword>
<keyword evidence="9" id="KW-1185">Reference proteome</keyword>
<dbReference type="InterPro" id="IPR051907">
    <property type="entry name" value="DoxX-like_oxidoreductase"/>
</dbReference>
<dbReference type="PANTHER" id="PTHR33452">
    <property type="entry name" value="OXIDOREDUCTASE CATD-RELATED"/>
    <property type="match status" value="1"/>
</dbReference>
<dbReference type="Proteomes" id="UP000683557">
    <property type="component" value="Chromosome"/>
</dbReference>
<evidence type="ECO:0000313" key="8">
    <source>
        <dbReference type="EMBL" id="QWV94500.1"/>
    </source>
</evidence>
<evidence type="ECO:0000256" key="7">
    <source>
        <dbReference type="SAM" id="Phobius"/>
    </source>
</evidence>
<accession>A0ABX8JG61</accession>
<dbReference type="Pfam" id="PF07681">
    <property type="entry name" value="DoxX"/>
    <property type="match status" value="1"/>
</dbReference>
<evidence type="ECO:0000256" key="3">
    <source>
        <dbReference type="ARBA" id="ARBA00022475"/>
    </source>
</evidence>
<name>A0ABX8JG61_9BACT</name>
<keyword evidence="6 7" id="KW-0472">Membrane</keyword>
<dbReference type="InterPro" id="IPR032808">
    <property type="entry name" value="DoxX"/>
</dbReference>
<dbReference type="RefSeq" id="WP_216801240.1">
    <property type="nucleotide sequence ID" value="NZ_CP076723.1"/>
</dbReference>
<sequence>MLARLLATEDTASLTVLRLFLALVMFPHGAQKVFGWFGGPGFTGTMEMFTKMMGIPYLFGLMAVLTEFVGPLLLVAGLATRVAALVMAGEMVVAVALVHLHNGFFMNWTGKQAGEGFEYHILVVGMALALMIGGGGCWSVDRLMFRRRAGGPLR</sequence>